<dbReference type="PANTHER" id="PTHR43581">
    <property type="entry name" value="ATP/GTP PHOSPHATASE"/>
    <property type="match status" value="1"/>
</dbReference>
<dbReference type="InterPro" id="IPR051396">
    <property type="entry name" value="Bact_Antivir_Def_Nuclease"/>
</dbReference>
<accession>A0A644YKA5</accession>
<comment type="caution">
    <text evidence="3">The sequence shown here is derived from an EMBL/GenBank/DDBJ whole genome shotgun (WGS) entry which is preliminary data.</text>
</comment>
<sequence>MKIKSISIGGFKNLKQTRIEVDRITALVSPNNYGKSNFLQGIDFALTFLSAGEKSRKKMTSWKKGIPLNPNSADDPFFFEVEFHEPSLGEYQYVRYGFSFIWMRDDASGQRITDEWLEMRESESVKYTRYLKRNEGHYRKAKSTNAFRNITLGDYQLAVDTLSSIDDIAYTLVLDRIKHLSFKTCSSLDMDTHYQDVPFELDEPGIPLSYTNDIPKLLNALKETNPERFSLFKEAITTLFPEITDVEVVKARFDAPQGLIKMFSMKNGEGLQSNDKEIPPFKWKNEIQKIFVTNKHMNQPMDITMLSAGTKRLFWIMTILFSSNSDTHLIGIEELETSIHPRLLKQTLELLNEHLGDISLLITSHSPYLVQYLKLERIYIGLPDETGLASFQNIAKSKAKSLVGTSQDLGLSVGEYLFDLMAGDSKSSLILKHFIKG</sequence>
<dbReference type="PIRSF" id="PIRSF029347">
    <property type="entry name" value="RecF"/>
    <property type="match status" value="1"/>
</dbReference>
<dbReference type="Pfam" id="PF13175">
    <property type="entry name" value="AAA_15"/>
    <property type="match status" value="1"/>
</dbReference>
<organism evidence="3">
    <name type="scientific">bioreactor metagenome</name>
    <dbReference type="NCBI Taxonomy" id="1076179"/>
    <lineage>
        <taxon>unclassified sequences</taxon>
        <taxon>metagenomes</taxon>
        <taxon>ecological metagenomes</taxon>
    </lineage>
</organism>
<feature type="domain" description="Endonuclease GajA/Old nuclease/RecF-like AAA" evidence="1">
    <location>
        <begin position="1"/>
        <end position="47"/>
    </location>
</feature>
<proteinExistence type="predicted"/>
<evidence type="ECO:0000313" key="3">
    <source>
        <dbReference type="EMBL" id="MPM28737.1"/>
    </source>
</evidence>
<dbReference type="GO" id="GO:0016887">
    <property type="term" value="F:ATP hydrolysis activity"/>
    <property type="evidence" value="ECO:0007669"/>
    <property type="project" value="InterPro"/>
</dbReference>
<reference evidence="3" key="1">
    <citation type="submission" date="2019-08" db="EMBL/GenBank/DDBJ databases">
        <authorList>
            <person name="Kucharzyk K."/>
            <person name="Murdoch R.W."/>
            <person name="Higgins S."/>
            <person name="Loffler F."/>
        </authorList>
    </citation>
    <scope>NUCLEOTIDE SEQUENCE</scope>
</reference>
<protein>
    <submittedName>
        <fullName evidence="3">Uncharacterized protein</fullName>
    </submittedName>
</protein>
<dbReference type="InterPro" id="IPR027417">
    <property type="entry name" value="P-loop_NTPase"/>
</dbReference>
<name>A0A644YKA5_9ZZZZ</name>
<evidence type="ECO:0000259" key="2">
    <source>
        <dbReference type="Pfam" id="PF13304"/>
    </source>
</evidence>
<dbReference type="Gene3D" id="3.40.50.300">
    <property type="entry name" value="P-loop containing nucleotide triphosphate hydrolases"/>
    <property type="match status" value="1"/>
</dbReference>
<dbReference type="InterPro" id="IPR003959">
    <property type="entry name" value="ATPase_AAA_core"/>
</dbReference>
<feature type="domain" description="ATPase AAA-type core" evidence="2">
    <location>
        <begin position="293"/>
        <end position="370"/>
    </location>
</feature>
<dbReference type="Pfam" id="PF13304">
    <property type="entry name" value="AAA_21"/>
    <property type="match status" value="1"/>
</dbReference>
<dbReference type="PANTHER" id="PTHR43581:SF4">
    <property type="entry name" value="ATP_GTP PHOSPHATASE"/>
    <property type="match status" value="1"/>
</dbReference>
<dbReference type="InterPro" id="IPR014555">
    <property type="entry name" value="RecF-like"/>
</dbReference>
<gene>
    <name evidence="3" type="ORF">SDC9_75265</name>
</gene>
<dbReference type="AlphaFoldDB" id="A0A644YKA5"/>
<dbReference type="InterPro" id="IPR041685">
    <property type="entry name" value="AAA_GajA/Old/RecF-like"/>
</dbReference>
<evidence type="ECO:0000259" key="1">
    <source>
        <dbReference type="Pfam" id="PF13175"/>
    </source>
</evidence>
<dbReference type="GO" id="GO:0005524">
    <property type="term" value="F:ATP binding"/>
    <property type="evidence" value="ECO:0007669"/>
    <property type="project" value="InterPro"/>
</dbReference>
<dbReference type="EMBL" id="VSSQ01005334">
    <property type="protein sequence ID" value="MPM28737.1"/>
    <property type="molecule type" value="Genomic_DNA"/>
</dbReference>
<dbReference type="SUPFAM" id="SSF52540">
    <property type="entry name" value="P-loop containing nucleoside triphosphate hydrolases"/>
    <property type="match status" value="1"/>
</dbReference>